<feature type="domain" description="Repulsive guidance molecule N-terminal" evidence="12">
    <location>
        <begin position="29"/>
        <end position="91"/>
    </location>
</feature>
<proteinExistence type="inferred from homology"/>
<evidence type="ECO:0000256" key="8">
    <source>
        <dbReference type="ARBA" id="ARBA00023288"/>
    </source>
</evidence>
<dbReference type="KEGG" id="aten:116299919"/>
<evidence type="ECO:0000313" key="13">
    <source>
        <dbReference type="Proteomes" id="UP000515163"/>
    </source>
</evidence>
<feature type="chain" id="PRO_5027566733" evidence="10">
    <location>
        <begin position="21"/>
        <end position="431"/>
    </location>
</feature>
<evidence type="ECO:0000259" key="12">
    <source>
        <dbReference type="Pfam" id="PF06535"/>
    </source>
</evidence>
<keyword evidence="4" id="KW-0336">GPI-anchor</keyword>
<evidence type="ECO:0000256" key="3">
    <source>
        <dbReference type="ARBA" id="ARBA00022475"/>
    </source>
</evidence>
<keyword evidence="5 10" id="KW-0732">Signal</keyword>
<dbReference type="Pfam" id="PF06534">
    <property type="entry name" value="RGM_C"/>
    <property type="match status" value="1"/>
</dbReference>
<dbReference type="AlphaFoldDB" id="A0A6P8IB76"/>
<organism evidence="13 14">
    <name type="scientific">Actinia tenebrosa</name>
    <name type="common">Australian red waratah sea anemone</name>
    <dbReference type="NCBI Taxonomy" id="6105"/>
    <lineage>
        <taxon>Eukaryota</taxon>
        <taxon>Metazoa</taxon>
        <taxon>Cnidaria</taxon>
        <taxon>Anthozoa</taxon>
        <taxon>Hexacorallia</taxon>
        <taxon>Actiniaria</taxon>
        <taxon>Actiniidae</taxon>
        <taxon>Actinia</taxon>
    </lineage>
</organism>
<dbReference type="Proteomes" id="UP000515163">
    <property type="component" value="Unplaced"/>
</dbReference>
<comment type="similarity">
    <text evidence="2">Belongs to the repulsive guidance molecule (RGM) family.</text>
</comment>
<evidence type="ECO:0000259" key="11">
    <source>
        <dbReference type="Pfam" id="PF06534"/>
    </source>
</evidence>
<name>A0A6P8IB76_ACTTE</name>
<dbReference type="GeneID" id="116299919"/>
<evidence type="ECO:0000256" key="4">
    <source>
        <dbReference type="ARBA" id="ARBA00022622"/>
    </source>
</evidence>
<dbReference type="OrthoDB" id="10013795at2759"/>
<dbReference type="Gene3D" id="3.40.1000.10">
    <property type="entry name" value="Mog1/PsbP, alpha/beta/alpha sandwich"/>
    <property type="match status" value="1"/>
</dbReference>
<feature type="signal peptide" evidence="10">
    <location>
        <begin position="1"/>
        <end position="20"/>
    </location>
</feature>
<evidence type="ECO:0000256" key="6">
    <source>
        <dbReference type="ARBA" id="ARBA00023136"/>
    </source>
</evidence>
<keyword evidence="7" id="KW-0325">Glycoprotein</keyword>
<feature type="domain" description="Repulsive guidance molecule C-terminal" evidence="11">
    <location>
        <begin position="144"/>
        <end position="375"/>
    </location>
</feature>
<evidence type="ECO:0000256" key="7">
    <source>
        <dbReference type="ARBA" id="ARBA00023180"/>
    </source>
</evidence>
<dbReference type="InterPro" id="IPR040287">
    <property type="entry name" value="RGM"/>
</dbReference>
<dbReference type="GO" id="GO:0098552">
    <property type="term" value="C:side of membrane"/>
    <property type="evidence" value="ECO:0007669"/>
    <property type="project" value="UniProtKB-KW"/>
</dbReference>
<protein>
    <submittedName>
        <fullName evidence="14">RGM domain family member B-like</fullName>
    </submittedName>
</protein>
<evidence type="ECO:0000256" key="2">
    <source>
        <dbReference type="ARBA" id="ARBA00005321"/>
    </source>
</evidence>
<evidence type="ECO:0000256" key="5">
    <source>
        <dbReference type="ARBA" id="ARBA00022729"/>
    </source>
</evidence>
<dbReference type="InterPro" id="IPR010536">
    <property type="entry name" value="RGM_N"/>
</dbReference>
<dbReference type="FunCoup" id="A0A6P8IB76">
    <property type="interactions" value="1290"/>
</dbReference>
<dbReference type="InterPro" id="IPR009496">
    <property type="entry name" value="RGM_C"/>
</dbReference>
<dbReference type="Pfam" id="PF06535">
    <property type="entry name" value="RGM_N"/>
    <property type="match status" value="1"/>
</dbReference>
<keyword evidence="6" id="KW-0472">Membrane</keyword>
<comment type="subcellular location">
    <subcellularLocation>
        <location evidence="1">Cell membrane</location>
        <topology evidence="1">Lipid-anchor</topology>
        <topology evidence="1">GPI-anchor</topology>
    </subcellularLocation>
</comment>
<dbReference type="RefSeq" id="XP_031564496.1">
    <property type="nucleotide sequence ID" value="XM_031708636.1"/>
</dbReference>
<evidence type="ECO:0000313" key="14">
    <source>
        <dbReference type="RefSeq" id="XP_031564496.1"/>
    </source>
</evidence>
<dbReference type="PANTHER" id="PTHR31428">
    <property type="entry name" value="RGM DOMAIN FAMILY MEMBER DRAG-1"/>
    <property type="match status" value="1"/>
</dbReference>
<dbReference type="GO" id="GO:0015026">
    <property type="term" value="F:coreceptor activity"/>
    <property type="evidence" value="ECO:0007669"/>
    <property type="project" value="TreeGrafter"/>
</dbReference>
<feature type="region of interest" description="Disordered" evidence="9">
    <location>
        <begin position="389"/>
        <end position="410"/>
    </location>
</feature>
<keyword evidence="8" id="KW-0449">Lipoprotein</keyword>
<evidence type="ECO:0000256" key="1">
    <source>
        <dbReference type="ARBA" id="ARBA00004609"/>
    </source>
</evidence>
<dbReference type="InParanoid" id="A0A6P8IB76"/>
<reference evidence="14" key="1">
    <citation type="submission" date="2025-08" db="UniProtKB">
        <authorList>
            <consortium name="RefSeq"/>
        </authorList>
    </citation>
    <scope>IDENTIFICATION</scope>
    <source>
        <tissue evidence="14">Tentacle</tissue>
    </source>
</reference>
<keyword evidence="13" id="KW-1185">Reference proteome</keyword>
<dbReference type="GO" id="GO:0005886">
    <property type="term" value="C:plasma membrane"/>
    <property type="evidence" value="ECO:0007669"/>
    <property type="project" value="UniProtKB-SubCell"/>
</dbReference>
<accession>A0A6P8IB76</accession>
<evidence type="ECO:0000256" key="10">
    <source>
        <dbReference type="SAM" id="SignalP"/>
    </source>
</evidence>
<keyword evidence="3" id="KW-1003">Cell membrane</keyword>
<gene>
    <name evidence="14" type="primary">LOC116299919</name>
</gene>
<evidence type="ECO:0000256" key="9">
    <source>
        <dbReference type="SAM" id="MobiDB-lite"/>
    </source>
</evidence>
<dbReference type="PANTHER" id="PTHR31428:SF6">
    <property type="entry name" value="REPULSIVE GUIDANCE MOLECULE B HOMOLOG DRAG-1"/>
    <property type="match status" value="1"/>
</dbReference>
<dbReference type="GO" id="GO:0030509">
    <property type="term" value="P:BMP signaling pathway"/>
    <property type="evidence" value="ECO:0007669"/>
    <property type="project" value="TreeGrafter"/>
</dbReference>
<sequence length="431" mass="48193">MYSYIIFVLLTIAWSTSTSGFPSSSGSDCNVQLKCTGPYESRMEQARNSKLKMCASLTLYQKCLDRRKSSCRAVIYYHTVKSLIPVLMREKCKNITLPKSEAEILKLFNNVAKIIPLDPKPTSKPRCKATNHGNRFSNVSSIEKRYCGLFGDPHLRTFYNSKQTCVVEGAWPLIDNEFIVVQVTNVRLVDGFSATATNKITIIVKQDVESCVEQKAYQAKSGVLPVEFRDGSTSTGTSSCKVQVMELIKDSLIQIKLCHIGTDILVRKVGQFLTFHIRMPQQIANSRHTKGLCVGGCPKREIIDYRELLSYTEAQLAKAFPKRTITRREAKQNCEDSKLKGFYLDSCVFDLLTTGDRNFTLAAETALDDAFELDPSGTVKDLTTYKATLDTDPNTSRENTRTKSKHNGVPTANSSATLTLFILVVLFLSFL</sequence>